<dbReference type="Proteomes" id="UP001603857">
    <property type="component" value="Unassembled WGS sequence"/>
</dbReference>
<name>A0ABD1MIX3_9FABA</name>
<protein>
    <submittedName>
        <fullName evidence="1">Uncharacterized protein</fullName>
    </submittedName>
</protein>
<keyword evidence="2" id="KW-1185">Reference proteome</keyword>
<gene>
    <name evidence="1" type="ORF">Fmac_016967</name>
</gene>
<evidence type="ECO:0000313" key="1">
    <source>
        <dbReference type="EMBL" id="KAL2335754.1"/>
    </source>
</evidence>
<organism evidence="1 2">
    <name type="scientific">Flemingia macrophylla</name>
    <dbReference type="NCBI Taxonomy" id="520843"/>
    <lineage>
        <taxon>Eukaryota</taxon>
        <taxon>Viridiplantae</taxon>
        <taxon>Streptophyta</taxon>
        <taxon>Embryophyta</taxon>
        <taxon>Tracheophyta</taxon>
        <taxon>Spermatophyta</taxon>
        <taxon>Magnoliopsida</taxon>
        <taxon>eudicotyledons</taxon>
        <taxon>Gunneridae</taxon>
        <taxon>Pentapetalae</taxon>
        <taxon>rosids</taxon>
        <taxon>fabids</taxon>
        <taxon>Fabales</taxon>
        <taxon>Fabaceae</taxon>
        <taxon>Papilionoideae</taxon>
        <taxon>50 kb inversion clade</taxon>
        <taxon>NPAAA clade</taxon>
        <taxon>indigoferoid/millettioid clade</taxon>
        <taxon>Phaseoleae</taxon>
        <taxon>Flemingia</taxon>
    </lineage>
</organism>
<accession>A0ABD1MIX3</accession>
<dbReference type="EMBL" id="JBGMDY010000005">
    <property type="protein sequence ID" value="KAL2335754.1"/>
    <property type="molecule type" value="Genomic_DNA"/>
</dbReference>
<proteinExistence type="predicted"/>
<sequence>MTLLCRSWFIDIRGFARKVKNTTLSTADQIKDCGTYRKCPKCHYHIDNSDVRKKQNSTNIQSQIIY</sequence>
<comment type="caution">
    <text evidence="1">The sequence shown here is derived from an EMBL/GenBank/DDBJ whole genome shotgun (WGS) entry which is preliminary data.</text>
</comment>
<dbReference type="AlphaFoldDB" id="A0ABD1MIX3"/>
<evidence type="ECO:0000313" key="2">
    <source>
        <dbReference type="Proteomes" id="UP001603857"/>
    </source>
</evidence>
<reference evidence="1 2" key="1">
    <citation type="submission" date="2024-08" db="EMBL/GenBank/DDBJ databases">
        <title>Insights into the chromosomal genome structure of Flemingia macrophylla.</title>
        <authorList>
            <person name="Ding Y."/>
            <person name="Zhao Y."/>
            <person name="Bi W."/>
            <person name="Wu M."/>
            <person name="Zhao G."/>
            <person name="Gong Y."/>
            <person name="Li W."/>
            <person name="Zhang P."/>
        </authorList>
    </citation>
    <scope>NUCLEOTIDE SEQUENCE [LARGE SCALE GENOMIC DNA]</scope>
    <source>
        <strain evidence="1">DYQJB</strain>
        <tissue evidence="1">Leaf</tissue>
    </source>
</reference>